<evidence type="ECO:0000256" key="1">
    <source>
        <dbReference type="SAM" id="MobiDB-lite"/>
    </source>
</evidence>
<reference evidence="2 3" key="1">
    <citation type="journal article" date="2019" name="Int. J. Syst. Evol. Microbiol.">
        <title>The Global Catalogue of Microorganisms (GCM) 10K type strain sequencing project: providing services to taxonomists for standard genome sequencing and annotation.</title>
        <authorList>
            <consortium name="The Broad Institute Genomics Platform"/>
            <consortium name="The Broad Institute Genome Sequencing Center for Infectious Disease"/>
            <person name="Wu L."/>
            <person name="Ma J."/>
        </authorList>
    </citation>
    <scope>NUCLEOTIDE SEQUENCE [LARGE SCALE GENOMIC DNA]</scope>
    <source>
        <strain evidence="2 3">JCM 5062</strain>
    </source>
</reference>
<sequence>MRDRATAGLRTRPRRPAAPGTDAAKARVAPYAAQARRAPGPGTGAGSTARPGGPGLRGARAAQSGAGARVPPPLQTEPHYRPPRRPAHGM</sequence>
<dbReference type="Proteomes" id="UP001499942">
    <property type="component" value="Unassembled WGS sequence"/>
</dbReference>
<organism evidence="2 3">
    <name type="scientific">Streptomyces gobitricini</name>
    <dbReference type="NCBI Taxonomy" id="68211"/>
    <lineage>
        <taxon>Bacteria</taxon>
        <taxon>Bacillati</taxon>
        <taxon>Actinomycetota</taxon>
        <taxon>Actinomycetes</taxon>
        <taxon>Kitasatosporales</taxon>
        <taxon>Streptomycetaceae</taxon>
        <taxon>Streptomyces</taxon>
    </lineage>
</organism>
<feature type="region of interest" description="Disordered" evidence="1">
    <location>
        <begin position="1"/>
        <end position="90"/>
    </location>
</feature>
<name>A0ABN3M6I3_9ACTN</name>
<accession>A0ABN3M6I3</accession>
<protein>
    <submittedName>
        <fullName evidence="2">Uncharacterized protein</fullName>
    </submittedName>
</protein>
<gene>
    <name evidence="2" type="ORF">GCM10010393_30560</name>
</gene>
<evidence type="ECO:0000313" key="2">
    <source>
        <dbReference type="EMBL" id="GAA2496382.1"/>
    </source>
</evidence>
<keyword evidence="3" id="KW-1185">Reference proteome</keyword>
<feature type="compositionally biased region" description="Low complexity" evidence="1">
    <location>
        <begin position="17"/>
        <end position="69"/>
    </location>
</feature>
<proteinExistence type="predicted"/>
<feature type="compositionally biased region" description="Low complexity" evidence="1">
    <location>
        <begin position="1"/>
        <end position="10"/>
    </location>
</feature>
<dbReference type="EMBL" id="BAAASR010000016">
    <property type="protein sequence ID" value="GAA2496382.1"/>
    <property type="molecule type" value="Genomic_DNA"/>
</dbReference>
<evidence type="ECO:0000313" key="3">
    <source>
        <dbReference type="Proteomes" id="UP001499942"/>
    </source>
</evidence>
<feature type="compositionally biased region" description="Basic residues" evidence="1">
    <location>
        <begin position="81"/>
        <end position="90"/>
    </location>
</feature>
<comment type="caution">
    <text evidence="2">The sequence shown here is derived from an EMBL/GenBank/DDBJ whole genome shotgun (WGS) entry which is preliminary data.</text>
</comment>